<proteinExistence type="predicted"/>
<dbReference type="Proteomes" id="UP000824890">
    <property type="component" value="Unassembled WGS sequence"/>
</dbReference>
<feature type="region of interest" description="Disordered" evidence="1">
    <location>
        <begin position="1"/>
        <end position="59"/>
    </location>
</feature>
<dbReference type="EMBL" id="JAGKQM010000012">
    <property type="protein sequence ID" value="KAH0895695.1"/>
    <property type="molecule type" value="Genomic_DNA"/>
</dbReference>
<keyword evidence="3" id="KW-1185">Reference proteome</keyword>
<sequence>MTDDHHVSDCPAINEHASRHPSTPFLRCQTRSTTELRRQRSQSGEETAQTELLSPAIEP</sequence>
<protein>
    <submittedName>
        <fullName evidence="2">Uncharacterized protein</fullName>
    </submittedName>
</protein>
<name>A0ABQ8AT14_BRANA</name>
<evidence type="ECO:0000256" key="1">
    <source>
        <dbReference type="SAM" id="MobiDB-lite"/>
    </source>
</evidence>
<organism evidence="2 3">
    <name type="scientific">Brassica napus</name>
    <name type="common">Rape</name>
    <dbReference type="NCBI Taxonomy" id="3708"/>
    <lineage>
        <taxon>Eukaryota</taxon>
        <taxon>Viridiplantae</taxon>
        <taxon>Streptophyta</taxon>
        <taxon>Embryophyta</taxon>
        <taxon>Tracheophyta</taxon>
        <taxon>Spermatophyta</taxon>
        <taxon>Magnoliopsida</taxon>
        <taxon>eudicotyledons</taxon>
        <taxon>Gunneridae</taxon>
        <taxon>Pentapetalae</taxon>
        <taxon>rosids</taxon>
        <taxon>malvids</taxon>
        <taxon>Brassicales</taxon>
        <taxon>Brassicaceae</taxon>
        <taxon>Brassiceae</taxon>
        <taxon>Brassica</taxon>
    </lineage>
</organism>
<accession>A0ABQ8AT14</accession>
<comment type="caution">
    <text evidence="2">The sequence shown here is derived from an EMBL/GenBank/DDBJ whole genome shotgun (WGS) entry which is preliminary data.</text>
</comment>
<reference evidence="2 3" key="1">
    <citation type="submission" date="2021-05" db="EMBL/GenBank/DDBJ databases">
        <title>Genome Assembly of Synthetic Allotetraploid Brassica napus Reveals Homoeologous Exchanges between Subgenomes.</title>
        <authorList>
            <person name="Davis J.T."/>
        </authorList>
    </citation>
    <scope>NUCLEOTIDE SEQUENCE [LARGE SCALE GENOMIC DNA]</scope>
    <source>
        <strain evidence="3">cv. Da-Ae</strain>
        <tissue evidence="2">Seedling</tissue>
    </source>
</reference>
<evidence type="ECO:0000313" key="3">
    <source>
        <dbReference type="Proteomes" id="UP000824890"/>
    </source>
</evidence>
<gene>
    <name evidence="2" type="ORF">HID58_045263</name>
</gene>
<evidence type="ECO:0000313" key="2">
    <source>
        <dbReference type="EMBL" id="KAH0895695.1"/>
    </source>
</evidence>
<feature type="compositionally biased region" description="Polar residues" evidence="1">
    <location>
        <begin position="41"/>
        <end position="52"/>
    </location>
</feature>